<reference evidence="1 2" key="1">
    <citation type="submission" date="2020-02" db="EMBL/GenBank/DDBJ databases">
        <title>Draft genome sequence of Haematococcus lacustris strain NIES-144.</title>
        <authorList>
            <person name="Morimoto D."/>
            <person name="Nakagawa S."/>
            <person name="Yoshida T."/>
            <person name="Sawayama S."/>
        </authorList>
    </citation>
    <scope>NUCLEOTIDE SEQUENCE [LARGE SCALE GENOMIC DNA]</scope>
    <source>
        <strain evidence="1 2">NIES-144</strain>
    </source>
</reference>
<gene>
    <name evidence="1" type="ORF">HaLaN_19316</name>
</gene>
<keyword evidence="2" id="KW-1185">Reference proteome</keyword>
<protein>
    <submittedName>
        <fullName evidence="1">Uncharacterized protein</fullName>
    </submittedName>
</protein>
<dbReference type="Proteomes" id="UP000485058">
    <property type="component" value="Unassembled WGS sequence"/>
</dbReference>
<evidence type="ECO:0000313" key="2">
    <source>
        <dbReference type="Proteomes" id="UP000485058"/>
    </source>
</evidence>
<dbReference type="AlphaFoldDB" id="A0A699ZGS2"/>
<dbReference type="EMBL" id="BLLF01001933">
    <property type="protein sequence ID" value="GFH21927.1"/>
    <property type="molecule type" value="Genomic_DNA"/>
</dbReference>
<name>A0A699ZGS2_HAELA</name>
<evidence type="ECO:0000313" key="1">
    <source>
        <dbReference type="EMBL" id="GFH21927.1"/>
    </source>
</evidence>
<accession>A0A699ZGS2</accession>
<comment type="caution">
    <text evidence="1">The sequence shown here is derived from an EMBL/GenBank/DDBJ whole genome shotgun (WGS) entry which is preliminary data.</text>
</comment>
<sequence length="112" mass="11930">MGCRITEFLTHAAAHSVGLVHVRHVKASRVLSFLTGRIVGRDRPDPSNIYVDGTIPNSGGPKLVYICQQGKVLRFAVRTVQLPASATPLVSHYYATGSSGLFFGCGPASMTS</sequence>
<proteinExistence type="predicted"/>
<organism evidence="1 2">
    <name type="scientific">Haematococcus lacustris</name>
    <name type="common">Green alga</name>
    <name type="synonym">Haematococcus pluvialis</name>
    <dbReference type="NCBI Taxonomy" id="44745"/>
    <lineage>
        <taxon>Eukaryota</taxon>
        <taxon>Viridiplantae</taxon>
        <taxon>Chlorophyta</taxon>
        <taxon>core chlorophytes</taxon>
        <taxon>Chlorophyceae</taxon>
        <taxon>CS clade</taxon>
        <taxon>Chlamydomonadales</taxon>
        <taxon>Haematococcaceae</taxon>
        <taxon>Haematococcus</taxon>
    </lineage>
</organism>